<dbReference type="EMBL" id="CP042469">
    <property type="protein sequence ID" value="QOX62507.1"/>
    <property type="molecule type" value="Genomic_DNA"/>
</dbReference>
<accession>A0ACD1A7U3</accession>
<dbReference type="Proteomes" id="UP000594014">
    <property type="component" value="Chromosome"/>
</dbReference>
<gene>
    <name evidence="1" type="ORF">FRZ06_03670</name>
</gene>
<evidence type="ECO:0000313" key="1">
    <source>
        <dbReference type="EMBL" id="QOX62507.1"/>
    </source>
</evidence>
<keyword evidence="1" id="KW-0547">Nucleotide-binding</keyword>
<reference evidence="1" key="1">
    <citation type="submission" date="2019-08" db="EMBL/GenBank/DDBJ databases">
        <title>Genome sequence of Clostridiales bacterium MT110.</title>
        <authorList>
            <person name="Cao J."/>
        </authorList>
    </citation>
    <scope>NUCLEOTIDE SEQUENCE</scope>
    <source>
        <strain evidence="1">MT110</strain>
    </source>
</reference>
<organism evidence="1 2">
    <name type="scientific">Anoxybacterium hadale</name>
    <dbReference type="NCBI Taxonomy" id="3408580"/>
    <lineage>
        <taxon>Bacteria</taxon>
        <taxon>Bacillati</taxon>
        <taxon>Bacillota</taxon>
        <taxon>Clostridia</taxon>
        <taxon>Peptostreptococcales</taxon>
        <taxon>Anaerovoracaceae</taxon>
        <taxon>Anoxybacterium</taxon>
    </lineage>
</organism>
<name>A0ACD1A7U3_9FIRM</name>
<sequence>MNHRADTIRHSNNQFTQHSIEIANLSKSFDQFQLKDVNLTLPKGSIMGFIGENGAGKTTTIKLILNQLKADAGKISILGYDHIREEKKLKEEIGVVFDESYFHDNIKPKHISKIMERIYRNWDCEMFSRYLKAFRLPEDKITKDFSRGMKMKLSLATALSHHPKLLILDEPTSGLDPVIRNEILDIFLDFIQDEEHSILFSSHITSDLEKVADYITFLHEGTILFSESKDELLADYGLLLCGTADFSSVDKGDIIGHRENRFGHEMLIRKKDEMSKKYKGLTIDSVTLEDIMLFYVKGVQLK</sequence>
<evidence type="ECO:0000313" key="2">
    <source>
        <dbReference type="Proteomes" id="UP000594014"/>
    </source>
</evidence>
<proteinExistence type="predicted"/>
<protein>
    <submittedName>
        <fullName evidence="1">ABC transporter ATP-binding protein</fullName>
    </submittedName>
</protein>
<keyword evidence="1" id="KW-0067">ATP-binding</keyword>
<keyword evidence="2" id="KW-1185">Reference proteome</keyword>